<gene>
    <name evidence="2" type="ORF">GQ43DRAFT_478623</name>
</gene>
<sequence length="500" mass="56958">MSYPCHYQNPGRSLDEIKEDLKPLLAKERNIEALDEEEEQQKRNLIREIFTPSDLRPSIHFRTTNSLGYPVKSIITRKDLRNPAGLPIITNKNTVRKNWLNEKKPTNFVGEIWPPMRPEDLLTTWNEWCILCERHGPCSCEYEVWRQDWERDWMLRFQIKEVGAVGYGLFTTVPFDEHDKLGEATGQLEPVLISKKNHQTAYCITIPIGHGFPPDSRDAKEEPVCWINARWKGNVFRFLNHSCEPNAMFLLARCGDRRMMCVVATRRIEVGEQVTIDYGSGWYVGDEKCLCQSWKCRNPIEGSTVDIAVRAVSTKSPMEQITEIVRATPVVGFGIPPAPLNFQNTKEAAQGQSLHPVPSIPSIPSNPNIAPILPPLHPTPIEPASWSAPAAPAFENLPANSSFWIPSWWNPWKDAVPGGSPKVSVEESFSEPLVPDTPPTLVTATFPDQPTTLRLESIGFLFGERMGERVEERRVEVRDKVYEEEWLEIGIKIEKWVQLM</sequence>
<accession>A0A9P4JV20</accession>
<proteinExistence type="predicted"/>
<dbReference type="InterPro" id="IPR001214">
    <property type="entry name" value="SET_dom"/>
</dbReference>
<evidence type="ECO:0000313" key="2">
    <source>
        <dbReference type="EMBL" id="KAF2203937.1"/>
    </source>
</evidence>
<dbReference type="InterPro" id="IPR046341">
    <property type="entry name" value="SET_dom_sf"/>
</dbReference>
<dbReference type="SMART" id="SM00317">
    <property type="entry name" value="SET"/>
    <property type="match status" value="1"/>
</dbReference>
<dbReference type="Pfam" id="PF00856">
    <property type="entry name" value="SET"/>
    <property type="match status" value="1"/>
</dbReference>
<dbReference type="Proteomes" id="UP000799536">
    <property type="component" value="Unassembled WGS sequence"/>
</dbReference>
<dbReference type="AlphaFoldDB" id="A0A9P4JV20"/>
<keyword evidence="3" id="KW-1185">Reference proteome</keyword>
<dbReference type="InterPro" id="IPR053105">
    <property type="entry name" value="Class_V-like_SAM-MTase"/>
</dbReference>
<evidence type="ECO:0000313" key="3">
    <source>
        <dbReference type="Proteomes" id="UP000799536"/>
    </source>
</evidence>
<feature type="domain" description="SET" evidence="1">
    <location>
        <begin position="155"/>
        <end position="279"/>
    </location>
</feature>
<dbReference type="PANTHER" id="PTHR47250">
    <property type="entry name" value="HISTONE-LYSINE N-METHYLTRANSFERASE SET-6"/>
    <property type="match status" value="1"/>
</dbReference>
<dbReference type="PANTHER" id="PTHR47250:SF3">
    <property type="entry name" value="HISTONE-LYSINE N-METHYLTRANSFERASE SET-6"/>
    <property type="match status" value="1"/>
</dbReference>
<organism evidence="2 3">
    <name type="scientific">Delitschia confertaspora ATCC 74209</name>
    <dbReference type="NCBI Taxonomy" id="1513339"/>
    <lineage>
        <taxon>Eukaryota</taxon>
        <taxon>Fungi</taxon>
        <taxon>Dikarya</taxon>
        <taxon>Ascomycota</taxon>
        <taxon>Pezizomycotina</taxon>
        <taxon>Dothideomycetes</taxon>
        <taxon>Pleosporomycetidae</taxon>
        <taxon>Pleosporales</taxon>
        <taxon>Delitschiaceae</taxon>
        <taxon>Delitschia</taxon>
    </lineage>
</organism>
<dbReference type="Gene3D" id="2.170.270.10">
    <property type="entry name" value="SET domain"/>
    <property type="match status" value="1"/>
</dbReference>
<dbReference type="SUPFAM" id="SSF82199">
    <property type="entry name" value="SET domain"/>
    <property type="match status" value="1"/>
</dbReference>
<dbReference type="PROSITE" id="PS50280">
    <property type="entry name" value="SET"/>
    <property type="match status" value="1"/>
</dbReference>
<name>A0A9P4JV20_9PLEO</name>
<protein>
    <submittedName>
        <fullName evidence="2">SET domain-containing protein</fullName>
    </submittedName>
</protein>
<reference evidence="2" key="1">
    <citation type="journal article" date="2020" name="Stud. Mycol.">
        <title>101 Dothideomycetes genomes: a test case for predicting lifestyles and emergence of pathogens.</title>
        <authorList>
            <person name="Haridas S."/>
            <person name="Albert R."/>
            <person name="Binder M."/>
            <person name="Bloem J."/>
            <person name="Labutti K."/>
            <person name="Salamov A."/>
            <person name="Andreopoulos B."/>
            <person name="Baker S."/>
            <person name="Barry K."/>
            <person name="Bills G."/>
            <person name="Bluhm B."/>
            <person name="Cannon C."/>
            <person name="Castanera R."/>
            <person name="Culley D."/>
            <person name="Daum C."/>
            <person name="Ezra D."/>
            <person name="Gonzalez J."/>
            <person name="Henrissat B."/>
            <person name="Kuo A."/>
            <person name="Liang C."/>
            <person name="Lipzen A."/>
            <person name="Lutzoni F."/>
            <person name="Magnuson J."/>
            <person name="Mondo S."/>
            <person name="Nolan M."/>
            <person name="Ohm R."/>
            <person name="Pangilinan J."/>
            <person name="Park H.-J."/>
            <person name="Ramirez L."/>
            <person name="Alfaro M."/>
            <person name="Sun H."/>
            <person name="Tritt A."/>
            <person name="Yoshinaga Y."/>
            <person name="Zwiers L.-H."/>
            <person name="Turgeon B."/>
            <person name="Goodwin S."/>
            <person name="Spatafora J."/>
            <person name="Crous P."/>
            <person name="Grigoriev I."/>
        </authorList>
    </citation>
    <scope>NUCLEOTIDE SEQUENCE</scope>
    <source>
        <strain evidence="2">ATCC 74209</strain>
    </source>
</reference>
<evidence type="ECO:0000259" key="1">
    <source>
        <dbReference type="PROSITE" id="PS50280"/>
    </source>
</evidence>
<comment type="caution">
    <text evidence="2">The sequence shown here is derived from an EMBL/GenBank/DDBJ whole genome shotgun (WGS) entry which is preliminary data.</text>
</comment>
<dbReference type="EMBL" id="ML993889">
    <property type="protein sequence ID" value="KAF2203937.1"/>
    <property type="molecule type" value="Genomic_DNA"/>
</dbReference>
<dbReference type="OrthoDB" id="308383at2759"/>